<gene>
    <name evidence="1" type="ORF">CES86_2062</name>
</gene>
<sequence>MQMVRLVVAQKSKKHCQLSFPFEHDLVRKPVPTFGITL</sequence>
<reference evidence="1 2" key="1">
    <citation type="submission" date="2017-07" db="EMBL/GenBank/DDBJ databases">
        <title>Draft genome of Ochrobactrum lupini type strain LUP21.</title>
        <authorList>
            <person name="Krzyzanowska D.M."/>
            <person name="Jafra S."/>
        </authorList>
    </citation>
    <scope>NUCLEOTIDE SEQUENCE [LARGE SCALE GENOMIC DNA]</scope>
    <source>
        <strain evidence="1 2">LUP21</strain>
    </source>
</reference>
<dbReference type="AlphaFoldDB" id="A0A256GQX2"/>
<name>A0A256GQX2_9HYPH</name>
<dbReference type="Proteomes" id="UP000216363">
    <property type="component" value="Unassembled WGS sequence"/>
</dbReference>
<evidence type="ECO:0000313" key="2">
    <source>
        <dbReference type="Proteomes" id="UP000216363"/>
    </source>
</evidence>
<organism evidence="1 2">
    <name type="scientific">Brucella lupini</name>
    <dbReference type="NCBI Taxonomy" id="255457"/>
    <lineage>
        <taxon>Bacteria</taxon>
        <taxon>Pseudomonadati</taxon>
        <taxon>Pseudomonadota</taxon>
        <taxon>Alphaproteobacteria</taxon>
        <taxon>Hyphomicrobiales</taxon>
        <taxon>Brucellaceae</taxon>
        <taxon>Brucella/Ochrobactrum group</taxon>
        <taxon>Brucella</taxon>
    </lineage>
</organism>
<dbReference type="EMBL" id="NNRN01000046">
    <property type="protein sequence ID" value="OYR29499.1"/>
    <property type="molecule type" value="Genomic_DNA"/>
</dbReference>
<proteinExistence type="predicted"/>
<comment type="caution">
    <text evidence="1">The sequence shown here is derived from an EMBL/GenBank/DDBJ whole genome shotgun (WGS) entry which is preliminary data.</text>
</comment>
<protein>
    <submittedName>
        <fullName evidence="1">Uncharacterized protein</fullName>
    </submittedName>
</protein>
<accession>A0A256GQX2</accession>
<evidence type="ECO:0000313" key="1">
    <source>
        <dbReference type="EMBL" id="OYR29499.1"/>
    </source>
</evidence>